<feature type="region of interest" description="Disordered" evidence="1">
    <location>
        <begin position="1"/>
        <end position="23"/>
    </location>
</feature>
<evidence type="ECO:0000313" key="3">
    <source>
        <dbReference type="EMBL" id="SNV37107.1"/>
    </source>
</evidence>
<protein>
    <submittedName>
        <fullName evidence="3">Lipoprotein LpqB</fullName>
    </submittedName>
</protein>
<evidence type="ECO:0000256" key="1">
    <source>
        <dbReference type="SAM" id="MobiDB-lite"/>
    </source>
</evidence>
<dbReference type="Pfam" id="PF10647">
    <property type="entry name" value="Gmad1"/>
    <property type="match status" value="1"/>
</dbReference>
<name>A0A239WRM0_9ACTN</name>
<organism evidence="3 4">
    <name type="scientific">Cutibacterium granulosum</name>
    <dbReference type="NCBI Taxonomy" id="33011"/>
    <lineage>
        <taxon>Bacteria</taxon>
        <taxon>Bacillati</taxon>
        <taxon>Actinomycetota</taxon>
        <taxon>Actinomycetes</taxon>
        <taxon>Propionibacteriales</taxon>
        <taxon>Propionibacteriaceae</taxon>
        <taxon>Cutibacterium</taxon>
    </lineage>
</organism>
<evidence type="ECO:0000259" key="2">
    <source>
        <dbReference type="SMART" id="SM00909"/>
    </source>
</evidence>
<dbReference type="EMBL" id="LT906441">
    <property type="protein sequence ID" value="SNV37107.1"/>
    <property type="molecule type" value="Genomic_DNA"/>
</dbReference>
<proteinExistence type="predicted"/>
<dbReference type="Proteomes" id="UP000215332">
    <property type="component" value="Chromosome 1"/>
</dbReference>
<dbReference type="SMART" id="SM00909">
    <property type="entry name" value="Germane"/>
    <property type="match status" value="1"/>
</dbReference>
<reference evidence="3 4" key="1">
    <citation type="submission" date="2017-06" db="EMBL/GenBank/DDBJ databases">
        <authorList>
            <consortium name="Pathogen Informatics"/>
        </authorList>
    </citation>
    <scope>NUCLEOTIDE SEQUENCE [LARGE SCALE GENOMIC DNA]</scope>
    <source>
        <strain evidence="3 4">NCTC11865</strain>
    </source>
</reference>
<dbReference type="Pfam" id="PF10646">
    <property type="entry name" value="Germane"/>
    <property type="match status" value="1"/>
</dbReference>
<dbReference type="KEGG" id="cgrn:4412665_01465"/>
<dbReference type="InterPro" id="IPR019606">
    <property type="entry name" value="GerMN"/>
</dbReference>
<feature type="domain" description="GerMN" evidence="2">
    <location>
        <begin position="276"/>
        <end position="373"/>
    </location>
</feature>
<dbReference type="InterPro" id="IPR059026">
    <property type="entry name" value="LpqB_N"/>
</dbReference>
<accession>A0A239WRM0</accession>
<sequence>MRFTRPRDQHETPRTSADRTRPDRVRTDLTCDTGGCHGTGACLHTGTCHHTGGCHQTSADDPSLPIAHRDLSCRSVLSRRSVLGAGVGAGALALTGCAGVPTEGPVERVNSPGPAAGQDPIDVNPRPPEPGASRELIVAGFLQAMSSSTDAYRSARAYLTDEAAQHWDPHAGALIYDSEFHKPTVDDDRAVLHAPLIATLDASGHHDLRGHGFLDHDFALVKVAGQWRVSAPPTGLLLSLFAFERGYHTISIYFLGRVSGLVAPDVIHLPQAEANPTNAVKALLAGPPKGGAAADGSESIWYSGIPSSVELSSESISIDANGVATVPLNARAARLSPDELRVMAAQFTWTLSQFSQVSRVRFTARGVPLTLADAAEDGTVSLDLFASMAAYENHDKLAVTVVRGGTLQSLVSDETFRPLSGSLGTLRPSAISPSVISPSAISSSTAPSGAIPSATPDHQWALVDQRRTGLWWWCTGARTARKLASGTAMVRPQITRDHTIWTAEDTGSVTPVVHAVTPAGRPRPVNATALRRTRIRAFSISPDMTRIAFILGEGEGSRLAMSTLGKDSSGMLVIGQPEVRVVAEMDPGMTIAIDVGWISQTKLMVIARSAVGASGTPFELCCDGAEVTPVGQLTGANMVQLATVASADTVSAVVMTESGHVLRYEYRYRWTQLGEDASITAVALSG</sequence>
<keyword evidence="3" id="KW-0449">Lipoprotein</keyword>
<dbReference type="eggNOG" id="COG5401">
    <property type="taxonomic scope" value="Bacteria"/>
</dbReference>
<dbReference type="AlphaFoldDB" id="A0A239WRM0"/>
<dbReference type="Pfam" id="PF25976">
    <property type="entry name" value="LpqB_N"/>
    <property type="match status" value="1"/>
</dbReference>
<gene>
    <name evidence="3" type="ORF">SAMEA4412665_01465</name>
</gene>
<dbReference type="InterPro" id="IPR018910">
    <property type="entry name" value="LpqB_C"/>
</dbReference>
<dbReference type="RefSeq" id="WP_065860638.1">
    <property type="nucleotide sequence ID" value="NZ_LT906441.1"/>
</dbReference>
<evidence type="ECO:0000313" key="4">
    <source>
        <dbReference type="Proteomes" id="UP000215332"/>
    </source>
</evidence>